<name>A0ABQ4U5U4_9HYPH</name>
<keyword evidence="3" id="KW-1185">Reference proteome</keyword>
<reference evidence="2" key="2">
    <citation type="submission" date="2021-08" db="EMBL/GenBank/DDBJ databases">
        <authorList>
            <person name="Tani A."/>
            <person name="Ola A."/>
            <person name="Ogura Y."/>
            <person name="Katsura K."/>
            <person name="Hayashi T."/>
        </authorList>
    </citation>
    <scope>NUCLEOTIDE SEQUENCE</scope>
    <source>
        <strain evidence="2">DSM 23632</strain>
    </source>
</reference>
<comment type="caution">
    <text evidence="2">The sequence shown here is derived from an EMBL/GenBank/DDBJ whole genome shotgun (WGS) entry which is preliminary data.</text>
</comment>
<proteinExistence type="predicted"/>
<protein>
    <submittedName>
        <fullName evidence="2">Uncharacterized protein</fullName>
    </submittedName>
</protein>
<evidence type="ECO:0000256" key="1">
    <source>
        <dbReference type="SAM" id="MobiDB-lite"/>
    </source>
</evidence>
<organism evidence="2 3">
    <name type="scientific">Methylobacterium trifolii</name>
    <dbReference type="NCBI Taxonomy" id="1003092"/>
    <lineage>
        <taxon>Bacteria</taxon>
        <taxon>Pseudomonadati</taxon>
        <taxon>Pseudomonadota</taxon>
        <taxon>Alphaproteobacteria</taxon>
        <taxon>Hyphomicrobiales</taxon>
        <taxon>Methylobacteriaceae</taxon>
        <taxon>Methylobacterium</taxon>
    </lineage>
</organism>
<evidence type="ECO:0000313" key="3">
    <source>
        <dbReference type="Proteomes" id="UP001055057"/>
    </source>
</evidence>
<sequence length="89" mass="10595">MPDRHVSIDEARLRPVLVRHDVAGRHFAEKEHWGIEGRPDLMARRIDEELVQRAAQTEADRMLMSQPGRMDAIRRRQRFEQERAARRRA</sequence>
<feature type="region of interest" description="Disordered" evidence="1">
    <location>
        <begin position="61"/>
        <end position="89"/>
    </location>
</feature>
<accession>A0ABQ4U5U4</accession>
<evidence type="ECO:0000313" key="2">
    <source>
        <dbReference type="EMBL" id="GJE62514.1"/>
    </source>
</evidence>
<reference evidence="2" key="1">
    <citation type="journal article" date="2021" name="Front. Microbiol.">
        <title>Comprehensive Comparative Genomics and Phenotyping of Methylobacterium Species.</title>
        <authorList>
            <person name="Alessa O."/>
            <person name="Ogura Y."/>
            <person name="Fujitani Y."/>
            <person name="Takami H."/>
            <person name="Hayashi T."/>
            <person name="Sahin N."/>
            <person name="Tani A."/>
        </authorList>
    </citation>
    <scope>NUCLEOTIDE SEQUENCE</scope>
    <source>
        <strain evidence="2">DSM 23632</strain>
    </source>
</reference>
<dbReference type="RefSeq" id="WP_238185150.1">
    <property type="nucleotide sequence ID" value="NZ_BPRB01000335.1"/>
</dbReference>
<dbReference type="EMBL" id="BPRB01000335">
    <property type="protein sequence ID" value="GJE62514.1"/>
    <property type="molecule type" value="Genomic_DNA"/>
</dbReference>
<feature type="compositionally biased region" description="Basic and acidic residues" evidence="1">
    <location>
        <begin position="71"/>
        <end position="89"/>
    </location>
</feature>
<gene>
    <name evidence="2" type="ORF">MPOCJGCO_4647</name>
</gene>
<dbReference type="Proteomes" id="UP001055057">
    <property type="component" value="Unassembled WGS sequence"/>
</dbReference>